<dbReference type="EMBL" id="WJIF01000013">
    <property type="protein sequence ID" value="MRG61466.1"/>
    <property type="molecule type" value="Genomic_DNA"/>
</dbReference>
<dbReference type="PROSITE" id="PS50006">
    <property type="entry name" value="FHA_DOMAIN"/>
    <property type="match status" value="1"/>
</dbReference>
<dbReference type="InterPro" id="IPR000253">
    <property type="entry name" value="FHA_dom"/>
</dbReference>
<dbReference type="Proteomes" id="UP000431080">
    <property type="component" value="Unassembled WGS sequence"/>
</dbReference>
<organism evidence="3 4">
    <name type="scientific">Agromyces agglutinans</name>
    <dbReference type="NCBI Taxonomy" id="2662258"/>
    <lineage>
        <taxon>Bacteria</taxon>
        <taxon>Bacillati</taxon>
        <taxon>Actinomycetota</taxon>
        <taxon>Actinomycetes</taxon>
        <taxon>Micrococcales</taxon>
        <taxon>Microbacteriaceae</taxon>
        <taxon>Agromyces</taxon>
    </lineage>
</organism>
<comment type="caution">
    <text evidence="3">The sequence shown here is derived from an EMBL/GenBank/DDBJ whole genome shotgun (WGS) entry which is preliminary data.</text>
</comment>
<dbReference type="Gene3D" id="2.60.200.20">
    <property type="match status" value="1"/>
</dbReference>
<dbReference type="RefSeq" id="WP_153685870.1">
    <property type="nucleotide sequence ID" value="NZ_WJIF01000013.1"/>
</dbReference>
<dbReference type="SUPFAM" id="SSF49879">
    <property type="entry name" value="SMAD/FHA domain"/>
    <property type="match status" value="1"/>
</dbReference>
<reference evidence="3 4" key="1">
    <citation type="submission" date="2019-10" db="EMBL/GenBank/DDBJ databases">
        <authorList>
            <person name="Nie G."/>
            <person name="Ming H."/>
            <person name="Yi B."/>
        </authorList>
    </citation>
    <scope>NUCLEOTIDE SEQUENCE [LARGE SCALE GENOMIC DNA]</scope>
    <source>
        <strain evidence="3 4">CFH 90414</strain>
    </source>
</reference>
<dbReference type="AlphaFoldDB" id="A0A6I2FFW9"/>
<keyword evidence="1" id="KW-0597">Phosphoprotein</keyword>
<evidence type="ECO:0000313" key="4">
    <source>
        <dbReference type="Proteomes" id="UP000431080"/>
    </source>
</evidence>
<accession>A0A6I2FFW9</accession>
<keyword evidence="4" id="KW-1185">Reference proteome</keyword>
<sequence length="316" mass="32706">MVSGEVRAAVPTAAPREAGAESSPAWEVFVGERFIAAFAAPAPARVALAFTEAANGPTADLEDLVGRIPLGPDGVETFALMWWPPTGDTVTAVVRGDAAVDLASPGGRRRLDASGIRPWHLADFRDVIALRVSSSGAPLDAMDDADAAPVEPSRRFRARSVEWHAVAGAEVASPEARGDDAGGAAGAEASAPARSIAFRIAGGELRRSAVPVLIGRRPSRPLALPEPVELIRVEGGTGALSATHLELRLEGGRIVATDLRSTNGTVVRTGSGTRRMRAGESIVVAPGTVLELGGDTIVEILPTQDDQAHPDRQAPA</sequence>
<evidence type="ECO:0000256" key="1">
    <source>
        <dbReference type="ARBA" id="ARBA00022553"/>
    </source>
</evidence>
<proteinExistence type="predicted"/>
<gene>
    <name evidence="3" type="ORF">GE115_16535</name>
</gene>
<evidence type="ECO:0000313" key="3">
    <source>
        <dbReference type="EMBL" id="MRG61466.1"/>
    </source>
</evidence>
<dbReference type="InterPro" id="IPR008984">
    <property type="entry name" value="SMAD_FHA_dom_sf"/>
</dbReference>
<evidence type="ECO:0000259" key="2">
    <source>
        <dbReference type="PROSITE" id="PS50006"/>
    </source>
</evidence>
<dbReference type="Pfam" id="PF00498">
    <property type="entry name" value="FHA"/>
    <property type="match status" value="1"/>
</dbReference>
<feature type="domain" description="FHA" evidence="2">
    <location>
        <begin position="212"/>
        <end position="267"/>
    </location>
</feature>
<protein>
    <submittedName>
        <fullName evidence="3">FHA domain-containing protein</fullName>
    </submittedName>
</protein>
<name>A0A6I2FFW9_9MICO</name>